<name>A0ABD0PAE8_CIRMR</name>
<comment type="caution">
    <text evidence="1">The sequence shown here is derived from an EMBL/GenBank/DDBJ whole genome shotgun (WGS) entry which is preliminary data.</text>
</comment>
<proteinExistence type="predicted"/>
<accession>A0ABD0PAE8</accession>
<dbReference type="AlphaFoldDB" id="A0ABD0PAE8"/>
<reference evidence="1 2" key="1">
    <citation type="submission" date="2024-05" db="EMBL/GenBank/DDBJ databases">
        <title>Genome sequencing and assembly of Indian major carp, Cirrhinus mrigala (Hamilton, 1822).</title>
        <authorList>
            <person name="Mohindra V."/>
            <person name="Chowdhury L.M."/>
            <person name="Lal K."/>
            <person name="Jena J.K."/>
        </authorList>
    </citation>
    <scope>NUCLEOTIDE SEQUENCE [LARGE SCALE GENOMIC DNA]</scope>
    <source>
        <strain evidence="1">CM1030</strain>
        <tissue evidence="1">Blood</tissue>
    </source>
</reference>
<gene>
    <name evidence="1" type="ORF">M9458_035530</name>
</gene>
<organism evidence="1 2">
    <name type="scientific">Cirrhinus mrigala</name>
    <name type="common">Mrigala</name>
    <dbReference type="NCBI Taxonomy" id="683832"/>
    <lineage>
        <taxon>Eukaryota</taxon>
        <taxon>Metazoa</taxon>
        <taxon>Chordata</taxon>
        <taxon>Craniata</taxon>
        <taxon>Vertebrata</taxon>
        <taxon>Euteleostomi</taxon>
        <taxon>Actinopterygii</taxon>
        <taxon>Neopterygii</taxon>
        <taxon>Teleostei</taxon>
        <taxon>Ostariophysi</taxon>
        <taxon>Cypriniformes</taxon>
        <taxon>Cyprinidae</taxon>
        <taxon>Labeoninae</taxon>
        <taxon>Labeonini</taxon>
        <taxon>Cirrhinus</taxon>
    </lineage>
</organism>
<keyword evidence="2" id="KW-1185">Reference proteome</keyword>
<dbReference type="Proteomes" id="UP001529510">
    <property type="component" value="Unassembled WGS sequence"/>
</dbReference>
<dbReference type="EMBL" id="JAMKFB020000017">
    <property type="protein sequence ID" value="KAL0170934.1"/>
    <property type="molecule type" value="Genomic_DNA"/>
</dbReference>
<sequence>AVVEAGMTLPLFLKVVDLSFWEVRVGTPVKSWAGKLEEVLEVVEGPARLVVEVEDTEGAVPGTTMIPERMEMMEHRS</sequence>
<evidence type="ECO:0000313" key="2">
    <source>
        <dbReference type="Proteomes" id="UP001529510"/>
    </source>
</evidence>
<protein>
    <submittedName>
        <fullName evidence="1">Uncharacterized protein</fullName>
    </submittedName>
</protein>
<feature type="non-terminal residue" evidence="1">
    <location>
        <position position="1"/>
    </location>
</feature>
<evidence type="ECO:0000313" key="1">
    <source>
        <dbReference type="EMBL" id="KAL0170934.1"/>
    </source>
</evidence>